<dbReference type="GeneID" id="80521738"/>
<sequence>MSYNADVLKRYISSRLGAYWDYWTEVPTTWGQFKAQSVLGGVFPVAQALYKVRDTENKYNDYYKNQPYAGFPRYPSLTDYAQVYSYASSSVMNFVSDNIGRLYRSK</sequence>
<protein>
    <submittedName>
        <fullName evidence="1">Uncharacterized protein</fullName>
    </submittedName>
</protein>
<dbReference type="KEGG" id="vg:80521738"/>
<proteinExistence type="predicted"/>
<keyword evidence="2" id="KW-1185">Reference proteome</keyword>
<evidence type="ECO:0000313" key="1">
    <source>
        <dbReference type="EMBL" id="AXH74070.1"/>
    </source>
</evidence>
<dbReference type="RefSeq" id="YP_010784526.1">
    <property type="nucleotide sequence ID" value="NC_075286.1"/>
</dbReference>
<evidence type="ECO:0000313" key="2">
    <source>
        <dbReference type="Proteomes" id="UP000287412"/>
    </source>
</evidence>
<dbReference type="EMBL" id="MH616866">
    <property type="protein sequence ID" value="AXH74070.1"/>
    <property type="molecule type" value="Genomic_DNA"/>
</dbReference>
<reference evidence="1 2" key="1">
    <citation type="submission" date="2018-07" db="EMBL/GenBank/DDBJ databases">
        <title>Uncovering a Universe of Circular DNA Viruses in Animal Metagenomes.</title>
        <authorList>
            <person name="Tisza M."/>
            <person name="Buck C."/>
            <person name="Pastrana D."/>
            <person name="Welch N."/>
            <person name="Peretti A."/>
        </authorList>
    </citation>
    <scope>NUCLEOTIDE SEQUENCE [LARGE SCALE GENOMIC DNA]</scope>
    <source>
        <strain evidence="1">Ctfe71</strain>
    </source>
</reference>
<organism evidence="1 2">
    <name type="scientific">Macaque stool associated virus 11</name>
    <dbReference type="NCBI Taxonomy" id="2499233"/>
    <lineage>
        <taxon>Viruses</taxon>
        <taxon>Monodnaviria</taxon>
        <taxon>Shotokuvirae</taxon>
        <taxon>Cressdnaviricota</taxon>
        <taxon>Arfiviricetes</taxon>
        <taxon>Cremevirales</taxon>
        <taxon>Smacoviridae</taxon>
        <taxon>Porprismacovirus</taxon>
        <taxon>Porprismacovirus macas5</taxon>
    </lineage>
</organism>
<dbReference type="Proteomes" id="UP000287412">
    <property type="component" value="Segment"/>
</dbReference>
<name>A0A345MRS0_9VIRU</name>
<accession>A0A345MRS0</accession>